<proteinExistence type="predicted"/>
<reference evidence="3" key="1">
    <citation type="journal article" date="2019" name="Int. J. Syst. Evol. Microbiol.">
        <title>The Global Catalogue of Microorganisms (GCM) 10K type strain sequencing project: providing services to taxonomists for standard genome sequencing and annotation.</title>
        <authorList>
            <consortium name="The Broad Institute Genomics Platform"/>
            <consortium name="The Broad Institute Genome Sequencing Center for Infectious Disease"/>
            <person name="Wu L."/>
            <person name="Ma J."/>
        </authorList>
    </citation>
    <scope>NUCLEOTIDE SEQUENCE [LARGE SCALE GENOMIC DNA]</scope>
    <source>
        <strain evidence="3">JCM 17939</strain>
    </source>
</reference>
<dbReference type="EMBL" id="BAABHK010000004">
    <property type="protein sequence ID" value="GAA4626252.1"/>
    <property type="molecule type" value="Genomic_DNA"/>
</dbReference>
<keyword evidence="3" id="KW-1185">Reference proteome</keyword>
<accession>A0ABP8U8A3</accession>
<feature type="region of interest" description="Disordered" evidence="1">
    <location>
        <begin position="218"/>
        <end position="237"/>
    </location>
</feature>
<gene>
    <name evidence="2" type="ORF">GCM10023196_033720</name>
</gene>
<sequence length="447" mass="45688">MLTVLAAAAAFMVPVTGGGRHAQAAPGRLGTVAFPAAGVSTGIDGFSPILYTETGAQAGLKAWFIAHHGYASPTTAKITCIAVATATVCPDKNGSKSFPLPLNTSAVNLDTNQAGDIATSEVPQFAMDPSQPKVYYPAVTTTAKAGFPNGSIGVGCVNLQTQANCAYTPLLGLTNSAGQSNVNGLTGFTVLGTQLYGTATNGKEVCYDMSNHQACAGQPYTTNSPPSGDKAGLGPTDHYGSTATVNGKIYITSKAPAGTTTTSHAPAISCFDPGPFAPCTGWSTPKTFTDPNVDWALAVFPRYNTAVTQTGVCAVAGNQTTQAPVLACYDISGNSVTPPAGMAALFPTGGTGSVVFQPMFVGSNGTYRIYFPFYTEGGTNKGSTLCYNWTAQAPCTGFTNPATHPSVNGGDTHDYGYAYDSTTACLYGGGDRKYVFGLNPLTGATGC</sequence>
<evidence type="ECO:0008006" key="4">
    <source>
        <dbReference type="Google" id="ProtNLM"/>
    </source>
</evidence>
<organism evidence="2 3">
    <name type="scientific">Actinoallomurus vinaceus</name>
    <dbReference type="NCBI Taxonomy" id="1080074"/>
    <lineage>
        <taxon>Bacteria</taxon>
        <taxon>Bacillati</taxon>
        <taxon>Actinomycetota</taxon>
        <taxon>Actinomycetes</taxon>
        <taxon>Streptosporangiales</taxon>
        <taxon>Thermomonosporaceae</taxon>
        <taxon>Actinoallomurus</taxon>
    </lineage>
</organism>
<evidence type="ECO:0000256" key="1">
    <source>
        <dbReference type="SAM" id="MobiDB-lite"/>
    </source>
</evidence>
<dbReference type="Proteomes" id="UP001501442">
    <property type="component" value="Unassembled WGS sequence"/>
</dbReference>
<protein>
    <recommendedName>
        <fullName evidence="4">Secreted protein</fullName>
    </recommendedName>
</protein>
<evidence type="ECO:0000313" key="3">
    <source>
        <dbReference type="Proteomes" id="UP001501442"/>
    </source>
</evidence>
<name>A0ABP8U8A3_9ACTN</name>
<comment type="caution">
    <text evidence="2">The sequence shown here is derived from an EMBL/GenBank/DDBJ whole genome shotgun (WGS) entry which is preliminary data.</text>
</comment>
<evidence type="ECO:0000313" key="2">
    <source>
        <dbReference type="EMBL" id="GAA4626252.1"/>
    </source>
</evidence>